<feature type="compositionally biased region" description="Polar residues" evidence="1">
    <location>
        <begin position="97"/>
        <end position="108"/>
    </location>
</feature>
<protein>
    <recommendedName>
        <fullName evidence="5">Ubiquitinyl hydrolase 1</fullName>
    </recommendedName>
</protein>
<feature type="compositionally biased region" description="Basic and acidic residues" evidence="1">
    <location>
        <begin position="1849"/>
        <end position="1866"/>
    </location>
</feature>
<reference evidence="4" key="1">
    <citation type="submission" date="2021-01" db="EMBL/GenBank/DDBJ databases">
        <authorList>
            <person name="Corre E."/>
            <person name="Pelletier E."/>
            <person name="Niang G."/>
            <person name="Scheremetjew M."/>
            <person name="Finn R."/>
            <person name="Kale V."/>
            <person name="Holt S."/>
            <person name="Cochrane G."/>
            <person name="Meng A."/>
            <person name="Brown T."/>
            <person name="Cohen L."/>
        </authorList>
    </citation>
    <scope>NUCLEOTIDE SEQUENCE</scope>
    <source>
        <strain evidence="4">GSO104</strain>
    </source>
</reference>
<dbReference type="PROSITE" id="PS51283">
    <property type="entry name" value="DUSP"/>
    <property type="match status" value="1"/>
</dbReference>
<dbReference type="InterPro" id="IPR001394">
    <property type="entry name" value="Peptidase_C19_UCH"/>
</dbReference>
<dbReference type="Pfam" id="PF00443">
    <property type="entry name" value="UCH"/>
    <property type="match status" value="1"/>
</dbReference>
<feature type="region of interest" description="Disordered" evidence="1">
    <location>
        <begin position="1911"/>
        <end position="1930"/>
    </location>
</feature>
<dbReference type="PROSITE" id="PS00972">
    <property type="entry name" value="USP_1"/>
    <property type="match status" value="1"/>
</dbReference>
<dbReference type="InterPro" id="IPR006615">
    <property type="entry name" value="Pept_C19_DUSP"/>
</dbReference>
<dbReference type="EMBL" id="HBNS01010446">
    <property type="protein sequence ID" value="CAE4594864.1"/>
    <property type="molecule type" value="Transcribed_RNA"/>
</dbReference>
<gene>
    <name evidence="4" type="ORF">DBRI00130_LOCUS8433</name>
</gene>
<feature type="region of interest" description="Disordered" evidence="1">
    <location>
        <begin position="1162"/>
        <end position="1187"/>
    </location>
</feature>
<proteinExistence type="predicted"/>
<dbReference type="Gene3D" id="3.90.70.10">
    <property type="entry name" value="Cysteine proteinases"/>
    <property type="match status" value="2"/>
</dbReference>
<dbReference type="PROSITE" id="PS50235">
    <property type="entry name" value="USP_3"/>
    <property type="match status" value="1"/>
</dbReference>
<feature type="region of interest" description="Disordered" evidence="1">
    <location>
        <begin position="331"/>
        <end position="376"/>
    </location>
</feature>
<feature type="region of interest" description="Disordered" evidence="1">
    <location>
        <begin position="1224"/>
        <end position="1266"/>
    </location>
</feature>
<feature type="region of interest" description="Disordered" evidence="1">
    <location>
        <begin position="554"/>
        <end position="575"/>
    </location>
</feature>
<feature type="region of interest" description="Disordered" evidence="1">
    <location>
        <begin position="424"/>
        <end position="453"/>
    </location>
</feature>
<sequence length="2288" mass="252570">MGNCKSKHAISIDTDSVAAVELNGPETPQRTTASRVPLTSSSARTARKSNVTKGSKVKTRSASRSPSPARQIIKPSRKKETTSHLQSTQDSREGKPSSLTQRGRSSSDGSKHKEKGGSVMPRLSFNKKSDKKSSEKGPDASAAEGSSSNDFKSSVGAQHERPDPQWISLFEDARSRIVDPADLLSVIEERLADTINLLGPAEIVFIQRRSRSIMRSILASSSSSGSSNSTMNAMMGKFSIGSSAVVDDDGKSRIVCQKENVMDENLFRKVFDGAGRYLKAGFEGNVPTMSREAHRKRRGRSGNDPYSSMGDFTGMENGGEESLLAVLGTQTTSPPEITSGNNFSHMSPGRGNKQYNGVNGKKNGKHSQKGESNSQSLADPIGAAYILLLHLSEGQREYAAAVADVSSKCAGLNMDVNHLIKEEENGSAAAKQPSVVPPPPPAVPSAEAYGSDELSAVPPPPNASGISFETLCFIIAMALRGTRQQRLVLLFYLLVPPSQLKSFLDLHPGGGIPSWILEIGTDTILSYASLAHYYYYDDMEASSMDGNHRKNTAEISAQSEWTGKPHQPRRHGINPNNAIDTISILLTESTGNDFGKSGNSVSKESTPTKPSSKNLGKNNGVAGCGDLVECLRLAREGKIDFSEDAILNDSKGSMDRLWDASSSFYVAENDVDSEKKKSAVMEQSWCLADFISWADLALNNTDLDAIMFRLFGKGILPDPRMELFLVEKRWLDWQQIEHMDEDESVMGFSSNMQKPLSLTEKGEVDPRNSLHKSCAVWGGMVGIDGKGGLGYGLMAVMDKKWWEKWISYSGWKWDSAVFDNYGAPFMTSNSLGGVVKRPHELSTECLLDRASDSFVPGTFGSYEVMKSDLKENSDYILVPCRVWDILYELYGGGPMLIRMVSPPSDNYPDMNGVKNLSIEVVASSSTMGIAEEPITIPRGLQVVTHPWIIHCHLCDPHQPYRRGDAGPLSIRVMTMPDQPLWRLFAEIVLRLPVHYGRAKDNSGYGKARLWKRIDPATLKDSSPGACRYGPWSLLCKSRFAKFPVKDGNPDEVDYVKEFQDDWQTYADHGSVESVGLSDESKLMFEFAILGKGGGFAWPREAAAKAGRMRRVADEDAAFRLALRGIENGKVVSGPSQLIGKKVDALDSSGRWYQAQIMQVERGSQVFDDDEDSVTEPDDVDESKPIQGENRLVRVDFSDQLGHEEWIQVNSDRLAVAGRFTTDSMKDANADSTTNDGNSNNPTQNDTKPRLPVPGRKSRDASSHETTTVETSIGAVCTFPGYGACGLSNLGNTCYANSALQCISYMPLLRSYLLSGQYKTNGDLNKDNPLGTGGRLLEEFSDLLRIMWSGKYGSRAPTRFRSQLGKARSQYSGADQQDAQELLNDMLDVLHEDSNKVKKKPYVEALEDDWVKKNHLPRVGQEAWRRFLRRNRSIIANVAMGQVLNRVTCPVCHHSSTNFDPFNMLSIPFPTVAEVVFRCTVIRRGTALNCKGTLRPNGRNGKSEKEKNMDMEPSPPSTKLIFEQYVIAMSRLADIGDLKLRIQNISGIPVNRLKLCKSEEIVVNNDIDKSFPTRTYVKVSALPDKEGPCVQLAKPSTGPEDLSTPAVAPTQIVAFESTLHPRPPRGASNKICQTNACTRGHTHDESSREDSSTAEEDEDDDDIPENGGSKRTLMENLGLYGDDQECVLYDTDPTPLSKAMSRSLWPKSSSEFKLGLRVDAIDHRDHWFPGSVVEIIEGVDDSGEDDESMRDIPPVETKVRIHFDNFSSKWDETYSIDQFKRGQVRPLYSHANPRAKPTEFMVHNRHFNRAIKGNALFGQAYYLQCQNEWSTARAGAHILAQASRFLQTPRKMDKSSSKNEEDKRREDSNLKRFYQSIEEAKTVLAEVIQILIESDRDYVEAAISNGGDITEERWTHSNRSRQQRSVNSSQVFNASQMSTTLSKRLSTLLPHLPFEVRVCTADSPLGAPQGGVSDEVIFPYSLVRTIGNYMNARHAVVLHWKDKSPGRTSSKKTSSSEYTILYSPPVASVHKQSRALLNGSKGGEASKNGQGKNNAVHGGMHLGVCLTEFCKEQHLPATDCWRCPRCKDVREGKQCMTMWRLPDLLTFHVKRFNCSARWREKITTKVNFPLTGLDMSEWCDKESPAMQGPDGSCVYDLYGVVNHYGGMTGGHYVATCKATVCSPDGSEELGYNFNGTCNGESGAGVETVQSGWRLGRNKDKESTTSQAKLIAAASARAAAESPEPLWLQFDDDLVEPIPPKNVVSEMAYVLFYRRRRISSSNIAKYSTLE</sequence>
<evidence type="ECO:0008006" key="5">
    <source>
        <dbReference type="Google" id="ProtNLM"/>
    </source>
</evidence>
<evidence type="ECO:0000256" key="1">
    <source>
        <dbReference type="SAM" id="MobiDB-lite"/>
    </source>
</evidence>
<dbReference type="SUPFAM" id="SSF54160">
    <property type="entry name" value="Chromo domain-like"/>
    <property type="match status" value="1"/>
</dbReference>
<dbReference type="SUPFAM" id="SSF143791">
    <property type="entry name" value="DUSP-like"/>
    <property type="match status" value="1"/>
</dbReference>
<feature type="domain" description="USP" evidence="2">
    <location>
        <begin position="1284"/>
        <end position="2274"/>
    </location>
</feature>
<accession>A0A7S4QV73</accession>
<feature type="region of interest" description="Disordered" evidence="1">
    <location>
        <begin position="594"/>
        <end position="617"/>
    </location>
</feature>
<dbReference type="InterPro" id="IPR035927">
    <property type="entry name" value="DUSP-like_sf"/>
</dbReference>
<feature type="compositionally biased region" description="Polar residues" evidence="1">
    <location>
        <begin position="1229"/>
        <end position="1245"/>
    </location>
</feature>
<dbReference type="Gene3D" id="2.30.30.140">
    <property type="match status" value="1"/>
</dbReference>
<feature type="compositionally biased region" description="Acidic residues" evidence="1">
    <location>
        <begin position="1651"/>
        <end position="1663"/>
    </location>
</feature>
<dbReference type="InterPro" id="IPR028889">
    <property type="entry name" value="USP"/>
</dbReference>
<organism evidence="4">
    <name type="scientific">Ditylum brightwellii</name>
    <dbReference type="NCBI Taxonomy" id="49249"/>
    <lineage>
        <taxon>Eukaryota</taxon>
        <taxon>Sar</taxon>
        <taxon>Stramenopiles</taxon>
        <taxon>Ochrophyta</taxon>
        <taxon>Bacillariophyta</taxon>
        <taxon>Mediophyceae</taxon>
        <taxon>Lithodesmiophycidae</taxon>
        <taxon>Lithodesmiales</taxon>
        <taxon>Lithodesmiaceae</taxon>
        <taxon>Ditylum</taxon>
    </lineage>
</organism>
<dbReference type="InterPro" id="IPR050185">
    <property type="entry name" value="Ub_carboxyl-term_hydrolase"/>
</dbReference>
<feature type="region of interest" description="Disordered" evidence="1">
    <location>
        <begin position="1"/>
        <end position="163"/>
    </location>
</feature>
<dbReference type="InterPro" id="IPR018200">
    <property type="entry name" value="USP_CS"/>
</dbReference>
<dbReference type="SUPFAM" id="SSF54001">
    <property type="entry name" value="Cysteine proteinases"/>
    <property type="match status" value="1"/>
</dbReference>
<feature type="domain" description="DUSP" evidence="3">
    <location>
        <begin position="768"/>
        <end position="901"/>
    </location>
</feature>
<dbReference type="GO" id="GO:0016579">
    <property type="term" value="P:protein deubiquitination"/>
    <property type="evidence" value="ECO:0007669"/>
    <property type="project" value="InterPro"/>
</dbReference>
<evidence type="ECO:0000313" key="4">
    <source>
        <dbReference type="EMBL" id="CAE4594864.1"/>
    </source>
</evidence>
<dbReference type="InterPro" id="IPR016197">
    <property type="entry name" value="Chromo-like_dom_sf"/>
</dbReference>
<evidence type="ECO:0000259" key="3">
    <source>
        <dbReference type="PROSITE" id="PS51283"/>
    </source>
</evidence>
<feature type="compositionally biased region" description="Polar residues" evidence="1">
    <location>
        <begin position="331"/>
        <end position="345"/>
    </location>
</feature>
<feature type="compositionally biased region" description="Acidic residues" evidence="1">
    <location>
        <begin position="1166"/>
        <end position="1180"/>
    </location>
</feature>
<evidence type="ECO:0000259" key="2">
    <source>
        <dbReference type="PROSITE" id="PS50235"/>
    </source>
</evidence>
<feature type="compositionally biased region" description="Low complexity" evidence="1">
    <location>
        <begin position="600"/>
        <end position="613"/>
    </location>
</feature>
<dbReference type="PANTHER" id="PTHR21646">
    <property type="entry name" value="UBIQUITIN CARBOXYL-TERMINAL HYDROLASE"/>
    <property type="match status" value="1"/>
</dbReference>
<feature type="region of interest" description="Disordered" evidence="1">
    <location>
        <begin position="1492"/>
        <end position="1513"/>
    </location>
</feature>
<feature type="compositionally biased region" description="Basic and acidic residues" evidence="1">
    <location>
        <begin position="127"/>
        <end position="138"/>
    </location>
</feature>
<dbReference type="Pfam" id="PF06337">
    <property type="entry name" value="DUSP"/>
    <property type="match status" value="1"/>
</dbReference>
<feature type="compositionally biased region" description="Basic and acidic residues" evidence="1">
    <location>
        <begin position="1500"/>
        <end position="1509"/>
    </location>
</feature>
<dbReference type="InterPro" id="IPR038765">
    <property type="entry name" value="Papain-like_cys_pep_sf"/>
</dbReference>
<dbReference type="GO" id="GO:0004843">
    <property type="term" value="F:cysteine-type deubiquitinase activity"/>
    <property type="evidence" value="ECO:0007669"/>
    <property type="project" value="InterPro"/>
</dbReference>
<feature type="compositionally biased region" description="Polar residues" evidence="1">
    <location>
        <begin position="26"/>
        <end position="53"/>
    </location>
</feature>
<feature type="region of interest" description="Disordered" evidence="1">
    <location>
        <begin position="288"/>
        <end position="314"/>
    </location>
</feature>
<dbReference type="Gene3D" id="3.30.2230.10">
    <property type="entry name" value="DUSP-like"/>
    <property type="match status" value="1"/>
</dbReference>
<feature type="region of interest" description="Disordered" evidence="1">
    <location>
        <begin position="1637"/>
        <end position="1671"/>
    </location>
</feature>
<dbReference type="PANTHER" id="PTHR21646:SF46">
    <property type="entry name" value="UBIQUITIN CARBOXYL-TERMINAL HYDROLASE"/>
    <property type="match status" value="1"/>
</dbReference>
<dbReference type="PROSITE" id="PS00973">
    <property type="entry name" value="USP_2"/>
    <property type="match status" value="1"/>
</dbReference>
<feature type="compositionally biased region" description="Polar residues" evidence="1">
    <location>
        <begin position="144"/>
        <end position="156"/>
    </location>
</feature>
<name>A0A7S4QV73_9STRA</name>
<feature type="compositionally biased region" description="Basic and acidic residues" evidence="1">
    <location>
        <begin position="1640"/>
        <end position="1650"/>
    </location>
</feature>
<feature type="region of interest" description="Disordered" evidence="1">
    <location>
        <begin position="1847"/>
        <end position="1866"/>
    </location>
</feature>